<keyword evidence="1" id="KW-0378">Hydrolase</keyword>
<dbReference type="GO" id="GO:0004843">
    <property type="term" value="F:cysteine-type deubiquitinase activity"/>
    <property type="evidence" value="ECO:0007669"/>
    <property type="project" value="TreeGrafter"/>
</dbReference>
<dbReference type="SUPFAM" id="SSF54001">
    <property type="entry name" value="Cysteine proteinases"/>
    <property type="match status" value="1"/>
</dbReference>
<feature type="region of interest" description="Disordered" evidence="2">
    <location>
        <begin position="1"/>
        <end position="47"/>
    </location>
</feature>
<dbReference type="InterPro" id="IPR038765">
    <property type="entry name" value="Papain-like_cys_pep_sf"/>
</dbReference>
<dbReference type="InterPro" id="IPR049772">
    <property type="entry name" value="OTU_OTUD6"/>
</dbReference>
<dbReference type="GO" id="GO:0006508">
    <property type="term" value="P:proteolysis"/>
    <property type="evidence" value="ECO:0007669"/>
    <property type="project" value="UniProtKB-KW"/>
</dbReference>
<dbReference type="OrthoDB" id="6480675at2759"/>
<evidence type="ECO:0000259" key="3">
    <source>
        <dbReference type="PROSITE" id="PS50802"/>
    </source>
</evidence>
<accession>A0A6M2CZ79</accession>
<dbReference type="VEuPathDB" id="VectorBase:LOC119177185"/>
<feature type="compositionally biased region" description="Basic and acidic residues" evidence="2">
    <location>
        <begin position="10"/>
        <end position="26"/>
    </location>
</feature>
<dbReference type="EMBL" id="GHWJ01006402">
    <property type="protein sequence ID" value="NOV39139.1"/>
    <property type="molecule type" value="Transcribed_RNA"/>
</dbReference>
<feature type="domain" description="OTU" evidence="3">
    <location>
        <begin position="155"/>
        <end position="292"/>
    </location>
</feature>
<evidence type="ECO:0000313" key="4">
    <source>
        <dbReference type="EMBL" id="NOV39139.1"/>
    </source>
</evidence>
<keyword evidence="4" id="KW-0645">Protease</keyword>
<dbReference type="PROSITE" id="PS50802">
    <property type="entry name" value="OTU"/>
    <property type="match status" value="1"/>
</dbReference>
<dbReference type="GO" id="GO:0016579">
    <property type="term" value="P:protein deubiquitination"/>
    <property type="evidence" value="ECO:0007669"/>
    <property type="project" value="TreeGrafter"/>
</dbReference>
<dbReference type="PANTHER" id="PTHR12419">
    <property type="entry name" value="OTU DOMAIN CONTAINING PROTEIN"/>
    <property type="match status" value="1"/>
</dbReference>
<sequence>MAESGQLQLSHDELLQAHKKERKELQAKIQSLKHSVPKGDKKRKKDVAAEVAVLEAELEKKQKKDLEEFAAYQSNGVASNQPEVDDVTDEFDATSLHEPSLKQGKTSKAEKRREKKRQKEEQREREIAKQEVENQFLPRAVEERELREILEKLGLTIYEIPSDGNCMYKAMEHQLGLFGVLKSMNELRQETAKYMLSHSEEFLPFLTSRKSGDMMTAEEYEDYCLEVSSTTAWGGQVELKALSHACKVPITIVQATGPSIEIGTEYNSKPILLSYHRCLYEMGEHYNSLVPKEGEVDAGDCVDLQGEHYNSLVPKKSEVDEGDCADLQI</sequence>
<dbReference type="InterPro" id="IPR050704">
    <property type="entry name" value="Peptidase_C85-like"/>
</dbReference>
<proteinExistence type="predicted"/>
<dbReference type="Pfam" id="PF02338">
    <property type="entry name" value="OTU"/>
    <property type="match status" value="1"/>
</dbReference>
<protein>
    <submittedName>
        <fullName evidence="4">Putative otu ovarian tumor-like cysteine protease ovary overexpressed</fullName>
    </submittedName>
</protein>
<evidence type="ECO:0000256" key="2">
    <source>
        <dbReference type="SAM" id="MobiDB-lite"/>
    </source>
</evidence>
<dbReference type="InterPro" id="IPR003323">
    <property type="entry name" value="OTU_dom"/>
</dbReference>
<feature type="compositionally biased region" description="Basic and acidic residues" evidence="2">
    <location>
        <begin position="107"/>
        <end position="128"/>
    </location>
</feature>
<dbReference type="Gene3D" id="3.90.70.80">
    <property type="match status" value="1"/>
</dbReference>
<dbReference type="CDD" id="cd22761">
    <property type="entry name" value="OTU_OTUD6"/>
    <property type="match status" value="1"/>
</dbReference>
<dbReference type="PANTHER" id="PTHR12419:SF10">
    <property type="entry name" value="DEUBIQUITINASE OTUD6B"/>
    <property type="match status" value="1"/>
</dbReference>
<reference evidence="4" key="1">
    <citation type="submission" date="2019-09" db="EMBL/GenBank/DDBJ databases">
        <title>Organ-specific transcriptomic study of the physiology of the cattle tick, Rhipicephalus microplus.</title>
        <authorList>
            <person name="Tirloni L."/>
            <person name="Braz G."/>
            <person name="Gandara A.C.P."/>
            <person name="Sabadin G.A."/>
            <person name="da Silva R.M."/>
            <person name="Guizzo M.G."/>
            <person name="Machado J.A."/>
            <person name="Costa E.P."/>
            <person name="Gomes H.F."/>
            <person name="Moraes J."/>
            <person name="Mota M.B.S."/>
            <person name="Mesquita R.D."/>
            <person name="Alvarenga P.H."/>
            <person name="Alves F."/>
            <person name="Seixas A."/>
            <person name="da Fonseca R.N."/>
            <person name="Fogaca A."/>
            <person name="Logullo C."/>
            <person name="Tanaka A."/>
            <person name="Daffre S."/>
            <person name="Termignoni C."/>
            <person name="Vaz I.S.Jr."/>
            <person name="Oliveira P.L."/>
            <person name="Ribeiro J.M."/>
        </authorList>
    </citation>
    <scope>NUCLEOTIDE SEQUENCE</scope>
    <source>
        <strain evidence="4">Porto Alegre</strain>
    </source>
</reference>
<dbReference type="AlphaFoldDB" id="A0A6M2CZ79"/>
<feature type="region of interest" description="Disordered" evidence="2">
    <location>
        <begin position="92"/>
        <end position="128"/>
    </location>
</feature>
<name>A0A6M2CZ79_RHIMP</name>
<evidence type="ECO:0000256" key="1">
    <source>
        <dbReference type="ARBA" id="ARBA00022801"/>
    </source>
</evidence>
<organism evidence="4">
    <name type="scientific">Rhipicephalus microplus</name>
    <name type="common">Cattle tick</name>
    <name type="synonym">Boophilus microplus</name>
    <dbReference type="NCBI Taxonomy" id="6941"/>
    <lineage>
        <taxon>Eukaryota</taxon>
        <taxon>Metazoa</taxon>
        <taxon>Ecdysozoa</taxon>
        <taxon>Arthropoda</taxon>
        <taxon>Chelicerata</taxon>
        <taxon>Arachnida</taxon>
        <taxon>Acari</taxon>
        <taxon>Parasitiformes</taxon>
        <taxon>Ixodida</taxon>
        <taxon>Ixodoidea</taxon>
        <taxon>Ixodidae</taxon>
        <taxon>Rhipicephalinae</taxon>
        <taxon>Rhipicephalus</taxon>
        <taxon>Boophilus</taxon>
    </lineage>
</organism>